<gene>
    <name evidence="2" type="ORF">ACFSC7_02350</name>
</gene>
<proteinExistence type="predicted"/>
<keyword evidence="1" id="KW-0732">Signal</keyword>
<protein>
    <recommendedName>
        <fullName evidence="4">Extracellular solute-binding protein (Family 3)</fullName>
    </recommendedName>
</protein>
<dbReference type="PROSITE" id="PS51257">
    <property type="entry name" value="PROKAR_LIPOPROTEIN"/>
    <property type="match status" value="1"/>
</dbReference>
<sequence length="151" mass="16490">MRLWACLGLSLLLPLALAACNFPQDPEETLDKVRGGELVVGVNGSSKADPAAGLENPRERAILTRFAERLDARIVLRHDEFHQLAAALEEGEVDLIAGDLPETTPFATRLGLSRPMSETRLRGETVKTVFAVRKGENRFLSLLETVAGEVK</sequence>
<dbReference type="SUPFAM" id="SSF53850">
    <property type="entry name" value="Periplasmic binding protein-like II"/>
    <property type="match status" value="1"/>
</dbReference>
<evidence type="ECO:0000256" key="1">
    <source>
        <dbReference type="SAM" id="SignalP"/>
    </source>
</evidence>
<name>A0ABW4JVS0_9HYPH</name>
<dbReference type="RefSeq" id="WP_149891797.1">
    <property type="nucleotide sequence ID" value="NZ_JBHUFA010000001.1"/>
</dbReference>
<feature type="chain" id="PRO_5045261415" description="Extracellular solute-binding protein (Family 3)" evidence="1">
    <location>
        <begin position="19"/>
        <end position="151"/>
    </location>
</feature>
<reference evidence="3" key="1">
    <citation type="journal article" date="2019" name="Int. J. Syst. Evol. Microbiol.">
        <title>The Global Catalogue of Microorganisms (GCM) 10K type strain sequencing project: providing services to taxonomists for standard genome sequencing and annotation.</title>
        <authorList>
            <consortium name="The Broad Institute Genomics Platform"/>
            <consortium name="The Broad Institute Genome Sequencing Center for Infectious Disease"/>
            <person name="Wu L."/>
            <person name="Ma J."/>
        </authorList>
    </citation>
    <scope>NUCLEOTIDE SEQUENCE [LARGE SCALE GENOMIC DNA]</scope>
    <source>
        <strain evidence="3">JCM 3369</strain>
    </source>
</reference>
<feature type="signal peptide" evidence="1">
    <location>
        <begin position="1"/>
        <end position="18"/>
    </location>
</feature>
<evidence type="ECO:0000313" key="3">
    <source>
        <dbReference type="Proteomes" id="UP001597327"/>
    </source>
</evidence>
<evidence type="ECO:0008006" key="4">
    <source>
        <dbReference type="Google" id="ProtNLM"/>
    </source>
</evidence>
<accession>A0ABW4JVS0</accession>
<keyword evidence="3" id="KW-1185">Reference proteome</keyword>
<dbReference type="EMBL" id="JBHUFA010000001">
    <property type="protein sequence ID" value="MFD1694340.1"/>
    <property type="molecule type" value="Genomic_DNA"/>
</dbReference>
<evidence type="ECO:0000313" key="2">
    <source>
        <dbReference type="EMBL" id="MFD1694340.1"/>
    </source>
</evidence>
<comment type="caution">
    <text evidence="2">The sequence shown here is derived from an EMBL/GenBank/DDBJ whole genome shotgun (WGS) entry which is preliminary data.</text>
</comment>
<organism evidence="2 3">
    <name type="scientific">Roseibium aestuarii</name>
    <dbReference type="NCBI Taxonomy" id="2600299"/>
    <lineage>
        <taxon>Bacteria</taxon>
        <taxon>Pseudomonadati</taxon>
        <taxon>Pseudomonadota</taxon>
        <taxon>Alphaproteobacteria</taxon>
        <taxon>Hyphomicrobiales</taxon>
        <taxon>Stappiaceae</taxon>
        <taxon>Roseibium</taxon>
    </lineage>
</organism>
<dbReference type="Gene3D" id="3.40.190.10">
    <property type="entry name" value="Periplasmic binding protein-like II"/>
    <property type="match status" value="1"/>
</dbReference>
<dbReference type="Proteomes" id="UP001597327">
    <property type="component" value="Unassembled WGS sequence"/>
</dbReference>